<dbReference type="Pfam" id="PF14559">
    <property type="entry name" value="TPR_19"/>
    <property type="match status" value="1"/>
</dbReference>
<dbReference type="Proteomes" id="UP000034103">
    <property type="component" value="Chromosome"/>
</dbReference>
<organism evidence="4 5">
    <name type="scientific">Microcystis aeruginosa NIES-2549</name>
    <dbReference type="NCBI Taxonomy" id="1641812"/>
    <lineage>
        <taxon>Bacteria</taxon>
        <taxon>Bacillati</taxon>
        <taxon>Cyanobacteriota</taxon>
        <taxon>Cyanophyceae</taxon>
        <taxon>Oscillatoriophycideae</taxon>
        <taxon>Chroococcales</taxon>
        <taxon>Microcystaceae</taxon>
        <taxon>Microcystis</taxon>
    </lineage>
</organism>
<dbReference type="AlphaFoldDB" id="A0A0F6U680"/>
<dbReference type="Pfam" id="PF07719">
    <property type="entry name" value="TPR_2"/>
    <property type="match status" value="1"/>
</dbReference>
<proteinExistence type="predicted"/>
<evidence type="ECO:0000313" key="5">
    <source>
        <dbReference type="Proteomes" id="UP000034103"/>
    </source>
</evidence>
<dbReference type="Gene3D" id="1.25.40.10">
    <property type="entry name" value="Tetratricopeptide repeat domain"/>
    <property type="match status" value="1"/>
</dbReference>
<evidence type="ECO:0000256" key="1">
    <source>
        <dbReference type="ARBA" id="ARBA00022737"/>
    </source>
</evidence>
<reference evidence="4 5" key="1">
    <citation type="journal article" date="2015" name="Genome Announc.">
        <title>Complete Genome Sequence of Microcystis aeruginosa NIES-2549, a Bloom-Forming Cyanobacterium from Lake Kasumigaura, Japan.</title>
        <authorList>
            <person name="Yamaguchi H."/>
            <person name="Suzuki S."/>
            <person name="Tanabe Y."/>
            <person name="Osana Y."/>
            <person name="Shimura Y."/>
            <person name="Ishida K."/>
            <person name="Kawachi M."/>
        </authorList>
    </citation>
    <scope>NUCLEOTIDE SEQUENCE [LARGE SCALE GENOMIC DNA]</scope>
    <source>
        <strain evidence="4 5">NIES-2549</strain>
    </source>
</reference>
<feature type="repeat" description="TPR" evidence="3">
    <location>
        <begin position="155"/>
        <end position="188"/>
    </location>
</feature>
<protein>
    <submittedName>
        <fullName evidence="4">Tetratricopeptide TPR_2 repeat protein</fullName>
    </submittedName>
</protein>
<dbReference type="PROSITE" id="PS50005">
    <property type="entry name" value="TPR"/>
    <property type="match status" value="4"/>
</dbReference>
<sequence>MNSYRLLTILIIFSSPVFWGCSPPAPIKKEPTAEMLVPPSPSPIISPSDIKAANRYRQLGLQYRQQGDFIKSIEALKKSLQLNPNHLDGRVILGWTQHLAKQPFAAQTTLEETIKIAPDHVAAYNALGIVYLVSGDLEKAVVTHTKAANLKPDNEIAYYNLSLAYHRLKDLNSAITNAEKAVKLEPNNPHPLVALAMIYLDQGDSKKARDTYRKARDLDGRYRQKWFLAHLKEAGFSQEQIQLVEKLLSEI</sequence>
<evidence type="ECO:0000256" key="3">
    <source>
        <dbReference type="PROSITE-ProRule" id="PRU00339"/>
    </source>
</evidence>
<keyword evidence="2 3" id="KW-0802">TPR repeat</keyword>
<dbReference type="InterPro" id="IPR052346">
    <property type="entry name" value="O-mannosyl-transferase_TMTC"/>
</dbReference>
<dbReference type="RefSeq" id="WP_046662746.1">
    <property type="nucleotide sequence ID" value="NZ_CP011304.1"/>
</dbReference>
<dbReference type="SMART" id="SM00028">
    <property type="entry name" value="TPR"/>
    <property type="match status" value="4"/>
</dbReference>
<dbReference type="PROSITE" id="PS50293">
    <property type="entry name" value="TPR_REGION"/>
    <property type="match status" value="2"/>
</dbReference>
<dbReference type="InterPro" id="IPR013105">
    <property type="entry name" value="TPR_2"/>
</dbReference>
<feature type="repeat" description="TPR" evidence="3">
    <location>
        <begin position="189"/>
        <end position="222"/>
    </location>
</feature>
<dbReference type="EMBL" id="CP011304">
    <property type="protein sequence ID" value="AKE65501.1"/>
    <property type="molecule type" value="Genomic_DNA"/>
</dbReference>
<dbReference type="InterPro" id="IPR019734">
    <property type="entry name" value="TPR_rpt"/>
</dbReference>
<accession>A0A0F6U680</accession>
<dbReference type="PANTHER" id="PTHR44227">
    <property type="match status" value="1"/>
</dbReference>
<feature type="repeat" description="TPR" evidence="3">
    <location>
        <begin position="121"/>
        <end position="154"/>
    </location>
</feature>
<dbReference type="Pfam" id="PF13414">
    <property type="entry name" value="TPR_11"/>
    <property type="match status" value="1"/>
</dbReference>
<keyword evidence="1" id="KW-0677">Repeat</keyword>
<dbReference type="HOGENOM" id="CLU_090627_0_0_3"/>
<gene>
    <name evidence="4" type="ORF">MYAER_3163</name>
</gene>
<feature type="repeat" description="TPR" evidence="3">
    <location>
        <begin position="53"/>
        <end position="86"/>
    </location>
</feature>
<dbReference type="SUPFAM" id="SSF48452">
    <property type="entry name" value="TPR-like"/>
    <property type="match status" value="1"/>
</dbReference>
<name>A0A0F6U680_MICAE</name>
<dbReference type="InterPro" id="IPR011990">
    <property type="entry name" value="TPR-like_helical_dom_sf"/>
</dbReference>
<evidence type="ECO:0000313" key="4">
    <source>
        <dbReference type="EMBL" id="AKE65501.1"/>
    </source>
</evidence>
<dbReference type="PANTHER" id="PTHR44227:SF3">
    <property type="entry name" value="PROTEIN O-MANNOSYL-TRANSFERASE TMTC4"/>
    <property type="match status" value="1"/>
</dbReference>
<dbReference type="PATRIC" id="fig|1641812.3.peg.3267"/>
<evidence type="ECO:0000256" key="2">
    <source>
        <dbReference type="ARBA" id="ARBA00022803"/>
    </source>
</evidence>